<keyword evidence="3" id="KW-1185">Reference proteome</keyword>
<dbReference type="Pfam" id="PF09912">
    <property type="entry name" value="DUF2141"/>
    <property type="match status" value="1"/>
</dbReference>
<comment type="caution">
    <text evidence="2">The sequence shown here is derived from an EMBL/GenBank/DDBJ whole genome shotgun (WGS) entry which is preliminary data.</text>
</comment>
<organism evidence="2 3">
    <name type="scientific">Sphingobium agri</name>
    <dbReference type="NCBI Taxonomy" id="2933566"/>
    <lineage>
        <taxon>Bacteria</taxon>
        <taxon>Pseudomonadati</taxon>
        <taxon>Pseudomonadota</taxon>
        <taxon>Alphaproteobacteria</taxon>
        <taxon>Sphingomonadales</taxon>
        <taxon>Sphingomonadaceae</taxon>
        <taxon>Sphingobium</taxon>
    </lineage>
</organism>
<name>A0ABT0E122_9SPHN</name>
<sequence length="145" mass="15157">MRGKLLLLAGALMAGSGAAPAPEAQPLSIGVQGLRSMKGDLLICVARSAAYFPDCSKDPQKRHLVVPATSAAIPLGDMAPGTYAIAIIHDENGNGKLDTFAGIPREGVGFSRNPAIRFGAPSFRSAQFAMTGSAVRQDVKIKYFL</sequence>
<dbReference type="InterPro" id="IPR018673">
    <property type="entry name" value="DUF2141"/>
</dbReference>
<keyword evidence="1" id="KW-0732">Signal</keyword>
<dbReference type="EMBL" id="JALKHS010000018">
    <property type="protein sequence ID" value="MCK0533064.1"/>
    <property type="molecule type" value="Genomic_DNA"/>
</dbReference>
<dbReference type="RefSeq" id="WP_247234105.1">
    <property type="nucleotide sequence ID" value="NZ_JALKHS010000018.1"/>
</dbReference>
<evidence type="ECO:0000313" key="3">
    <source>
        <dbReference type="Proteomes" id="UP001203512"/>
    </source>
</evidence>
<accession>A0ABT0E122</accession>
<gene>
    <name evidence="2" type="ORF">MU848_15855</name>
</gene>
<proteinExistence type="predicted"/>
<evidence type="ECO:0000256" key="1">
    <source>
        <dbReference type="SAM" id="SignalP"/>
    </source>
</evidence>
<protein>
    <submittedName>
        <fullName evidence="2">DUF2141 domain-containing protein</fullName>
    </submittedName>
</protein>
<reference evidence="2 3" key="1">
    <citation type="submission" date="2022-04" db="EMBL/GenBank/DDBJ databases">
        <authorList>
            <person name="Huq M.A."/>
        </authorList>
    </citation>
    <scope>NUCLEOTIDE SEQUENCE [LARGE SCALE GENOMIC DNA]</scope>
    <source>
        <strain evidence="2 3">MAH-33</strain>
    </source>
</reference>
<dbReference type="Proteomes" id="UP001203512">
    <property type="component" value="Unassembled WGS sequence"/>
</dbReference>
<feature type="signal peptide" evidence="1">
    <location>
        <begin position="1"/>
        <end position="21"/>
    </location>
</feature>
<evidence type="ECO:0000313" key="2">
    <source>
        <dbReference type="EMBL" id="MCK0533064.1"/>
    </source>
</evidence>
<feature type="chain" id="PRO_5046584493" evidence="1">
    <location>
        <begin position="22"/>
        <end position="145"/>
    </location>
</feature>